<organism evidence="1 2">
    <name type="scientific">Streptomyces halobius</name>
    <dbReference type="NCBI Taxonomy" id="2879846"/>
    <lineage>
        <taxon>Bacteria</taxon>
        <taxon>Bacillati</taxon>
        <taxon>Actinomycetota</taxon>
        <taxon>Actinomycetes</taxon>
        <taxon>Kitasatosporales</taxon>
        <taxon>Streptomycetaceae</taxon>
        <taxon>Streptomyces</taxon>
    </lineage>
</organism>
<evidence type="ECO:0000313" key="2">
    <source>
        <dbReference type="Proteomes" id="UP000830115"/>
    </source>
</evidence>
<evidence type="ECO:0000313" key="1">
    <source>
        <dbReference type="EMBL" id="UQA91188.1"/>
    </source>
</evidence>
<protein>
    <submittedName>
        <fullName evidence="1">Uncharacterized protein</fullName>
    </submittedName>
</protein>
<dbReference type="Proteomes" id="UP000830115">
    <property type="component" value="Chromosome"/>
</dbReference>
<sequence>MIERSHDEDDGSISSSVSRWKRLAALTVSGALLAGVAPLVTASPAEAWAQDCRKYLRSKGYRVPVPGKANTYCGYAEDYGTSDQGPEDAYLLYYCSNGLKKLGVKKKHASTACYKGTLI</sequence>
<keyword evidence="2" id="KW-1185">Reference proteome</keyword>
<proteinExistence type="predicted"/>
<name>A0ABY4M1T6_9ACTN</name>
<gene>
    <name evidence="1" type="ORF">K9S39_04195</name>
</gene>
<reference evidence="1" key="1">
    <citation type="submission" date="2021-10" db="EMBL/GenBank/DDBJ databases">
        <title>Streptomyces nigrumlapis sp.nov.,an antimicrobial producing actinobacterium isolated from Black Gobi rocks.</title>
        <authorList>
            <person name="Wen Y."/>
            <person name="Zhang W."/>
            <person name="Liu X.G."/>
        </authorList>
    </citation>
    <scope>NUCLEOTIDE SEQUENCE</scope>
    <source>
        <strain evidence="1">ST13-2-2</strain>
    </source>
</reference>
<dbReference type="EMBL" id="CP086322">
    <property type="protein sequence ID" value="UQA91188.1"/>
    <property type="molecule type" value="Genomic_DNA"/>
</dbReference>
<dbReference type="RefSeq" id="WP_248861983.1">
    <property type="nucleotide sequence ID" value="NZ_CP086322.1"/>
</dbReference>
<accession>A0ABY4M1T6</accession>